<dbReference type="InterPro" id="IPR036305">
    <property type="entry name" value="RGS_sf"/>
</dbReference>
<proteinExistence type="predicted"/>
<dbReference type="EMBL" id="HBHP01023337">
    <property type="protein sequence ID" value="CAD9770534.1"/>
    <property type="molecule type" value="Transcribed_RNA"/>
</dbReference>
<feature type="compositionally biased region" description="Low complexity" evidence="1">
    <location>
        <begin position="497"/>
        <end position="508"/>
    </location>
</feature>
<feature type="compositionally biased region" description="Polar residues" evidence="1">
    <location>
        <begin position="528"/>
        <end position="539"/>
    </location>
</feature>
<feature type="transmembrane region" description="Helical" evidence="2">
    <location>
        <begin position="218"/>
        <end position="238"/>
    </location>
</feature>
<dbReference type="InterPro" id="IPR016137">
    <property type="entry name" value="RGS"/>
</dbReference>
<sequence>MEWSSAVLAHKIVATIIWFGGVVCVAVGLWLCSIHRNSIVIRMRGFGTIIATAISLVVWMAIQVTRIWEQNAPCVFIFFVVQLVIATISSLIFNRTYSILYKLAIQEKALKMMELVARQRKQAVEVPDLEDENCCVANIHLLRLRYRLTYSVGQFCVIMVLFIANPINYTGQSLEPSENCNVSSSLYAGLFLLLLFIVVSIGFRFLEVQDSFHMIEEITLCALGVVTFFILLGIIQIIGYTMDIPEQTQRDLEVDVAVLQQLVVAIFIVLMPGIWSGYRQKNQGKILKPDLIRVLAHTETLQLFKNHLIKEWSVENLLFYEQVTKIQVRSRQMGPERSLLRCVQTYDKYISSDAVFEVNLSGPVANPLHDFFKRDVILSVLPQIRNRQKSKRQTGSETDFVAIVERIAKNHEKTKDVKDGKHSELARLSDECLQLLLQARNEVFRLLKDDSYARFIRKPDVQMHFREFKGILMAQNVRKKSYGNMAPISERAVRVGSRVGSKVGSKNKSFGDTKAGTAPGEVKIDGPSRSSESPCKQGL</sequence>
<feature type="transmembrane region" description="Helical" evidence="2">
    <location>
        <begin position="258"/>
        <end position="278"/>
    </location>
</feature>
<dbReference type="PANTHER" id="PTHR10845">
    <property type="entry name" value="REGULATOR OF G PROTEIN SIGNALING"/>
    <property type="match status" value="1"/>
</dbReference>
<gene>
    <name evidence="4" type="ORF">LSP00402_LOCUS14520</name>
</gene>
<organism evidence="4">
    <name type="scientific">Lotharella oceanica</name>
    <dbReference type="NCBI Taxonomy" id="641309"/>
    <lineage>
        <taxon>Eukaryota</taxon>
        <taxon>Sar</taxon>
        <taxon>Rhizaria</taxon>
        <taxon>Cercozoa</taxon>
        <taxon>Chlorarachniophyceae</taxon>
        <taxon>Lotharella</taxon>
    </lineage>
</organism>
<feature type="transmembrane region" description="Helical" evidence="2">
    <location>
        <begin position="74"/>
        <end position="93"/>
    </location>
</feature>
<protein>
    <recommendedName>
        <fullName evidence="3">RGS domain-containing protein</fullName>
    </recommendedName>
</protein>
<dbReference type="PANTHER" id="PTHR10845:SF192">
    <property type="entry name" value="DOUBLE HIT, ISOFORM B"/>
    <property type="match status" value="1"/>
</dbReference>
<keyword evidence="2" id="KW-0812">Transmembrane</keyword>
<keyword evidence="2" id="KW-1133">Transmembrane helix</keyword>
<feature type="domain" description="RGS" evidence="3">
    <location>
        <begin position="290"/>
        <end position="457"/>
    </location>
</feature>
<keyword evidence="2" id="KW-0472">Membrane</keyword>
<feature type="transmembrane region" description="Helical" evidence="2">
    <location>
        <begin position="12"/>
        <end position="33"/>
    </location>
</feature>
<feature type="transmembrane region" description="Helical" evidence="2">
    <location>
        <begin position="187"/>
        <end position="206"/>
    </location>
</feature>
<dbReference type="InterPro" id="IPR044926">
    <property type="entry name" value="RGS_subdomain_2"/>
</dbReference>
<evidence type="ECO:0000313" key="4">
    <source>
        <dbReference type="EMBL" id="CAD9770534.1"/>
    </source>
</evidence>
<dbReference type="PROSITE" id="PS50132">
    <property type="entry name" value="RGS"/>
    <property type="match status" value="1"/>
</dbReference>
<evidence type="ECO:0000256" key="2">
    <source>
        <dbReference type="SAM" id="Phobius"/>
    </source>
</evidence>
<evidence type="ECO:0000259" key="3">
    <source>
        <dbReference type="PROSITE" id="PS50132"/>
    </source>
</evidence>
<dbReference type="SMART" id="SM00315">
    <property type="entry name" value="RGS"/>
    <property type="match status" value="1"/>
</dbReference>
<reference evidence="4" key="1">
    <citation type="submission" date="2021-01" db="EMBL/GenBank/DDBJ databases">
        <authorList>
            <person name="Corre E."/>
            <person name="Pelletier E."/>
            <person name="Niang G."/>
            <person name="Scheremetjew M."/>
            <person name="Finn R."/>
            <person name="Kale V."/>
            <person name="Holt S."/>
            <person name="Cochrane G."/>
            <person name="Meng A."/>
            <person name="Brown T."/>
            <person name="Cohen L."/>
        </authorList>
    </citation>
    <scope>NUCLEOTIDE SEQUENCE</scope>
    <source>
        <strain evidence="4">CCMP622</strain>
    </source>
</reference>
<name>A0A7S2TUW4_9EUKA</name>
<feature type="region of interest" description="Disordered" evidence="1">
    <location>
        <begin position="497"/>
        <end position="539"/>
    </location>
</feature>
<dbReference type="Gene3D" id="1.10.167.10">
    <property type="entry name" value="Regulator of G-protein Signalling 4, domain 2"/>
    <property type="match status" value="1"/>
</dbReference>
<feature type="transmembrane region" description="Helical" evidence="2">
    <location>
        <begin position="148"/>
        <end position="167"/>
    </location>
</feature>
<evidence type="ECO:0000256" key="1">
    <source>
        <dbReference type="SAM" id="MobiDB-lite"/>
    </source>
</evidence>
<feature type="transmembrane region" description="Helical" evidence="2">
    <location>
        <begin position="45"/>
        <end position="62"/>
    </location>
</feature>
<dbReference type="CDD" id="cd07440">
    <property type="entry name" value="RGS"/>
    <property type="match status" value="1"/>
</dbReference>
<accession>A0A7S2TUW4</accession>
<dbReference type="AlphaFoldDB" id="A0A7S2TUW4"/>
<dbReference type="SUPFAM" id="SSF48097">
    <property type="entry name" value="Regulator of G-protein signaling, RGS"/>
    <property type="match status" value="1"/>
</dbReference>